<name>A0AAX2RFP3_BURCE</name>
<evidence type="ECO:0000313" key="2">
    <source>
        <dbReference type="Proteomes" id="UP000298234"/>
    </source>
</evidence>
<dbReference type="EMBL" id="SNSQ01000045">
    <property type="protein sequence ID" value="TEU39057.1"/>
    <property type="molecule type" value="Genomic_DNA"/>
</dbReference>
<sequence>MPVQALGARRLRRLIRITISPLAVIFRPAIRMAVSDRVHPTGRNLAPMSFDAPEAGLKRRLNMSTETRNSRPEAGAAITA</sequence>
<proteinExistence type="predicted"/>
<organism evidence="1 2">
    <name type="scientific">Burkholderia cepacia</name>
    <name type="common">Pseudomonas cepacia</name>
    <dbReference type="NCBI Taxonomy" id="292"/>
    <lineage>
        <taxon>Bacteria</taxon>
        <taxon>Pseudomonadati</taxon>
        <taxon>Pseudomonadota</taxon>
        <taxon>Betaproteobacteria</taxon>
        <taxon>Burkholderiales</taxon>
        <taxon>Burkholderiaceae</taxon>
        <taxon>Burkholderia</taxon>
        <taxon>Burkholderia cepacia complex</taxon>
    </lineage>
</organism>
<dbReference type="Proteomes" id="UP000298234">
    <property type="component" value="Unassembled WGS sequence"/>
</dbReference>
<comment type="caution">
    <text evidence="1">The sequence shown here is derived from an EMBL/GenBank/DDBJ whole genome shotgun (WGS) entry which is preliminary data.</text>
</comment>
<dbReference type="AlphaFoldDB" id="A0AAX2RFP3"/>
<reference evidence="1 2" key="1">
    <citation type="submission" date="2019-03" db="EMBL/GenBank/DDBJ databases">
        <title>Burkholderia cepacia outbreak.</title>
        <authorList>
            <person name="Farzana R."/>
            <person name="Walsh T.R."/>
        </authorList>
    </citation>
    <scope>NUCLEOTIDE SEQUENCE [LARGE SCALE GENOMIC DNA]</scope>
    <source>
        <strain evidence="2">d13</strain>
    </source>
</reference>
<protein>
    <submittedName>
        <fullName evidence="1">Uncharacterized protein</fullName>
    </submittedName>
</protein>
<gene>
    <name evidence="1" type="ORF">E3D37_31035</name>
</gene>
<dbReference type="RefSeq" id="WP_134257219.1">
    <property type="nucleotide sequence ID" value="NZ_SNSF01000071.1"/>
</dbReference>
<evidence type="ECO:0000313" key="1">
    <source>
        <dbReference type="EMBL" id="TEU39057.1"/>
    </source>
</evidence>
<accession>A0AAX2RFP3</accession>